<dbReference type="EMBL" id="BMWH01000036">
    <property type="protein sequence ID" value="GHA13578.1"/>
    <property type="molecule type" value="Genomic_DNA"/>
</dbReference>
<evidence type="ECO:0000313" key="3">
    <source>
        <dbReference type="Proteomes" id="UP000623010"/>
    </source>
</evidence>
<sequence length="100" mass="11403">MTVRTVSRTPVPPRPPVIRPRAGTGYPGPEAVPVGGIVVDKDRDMVARVDEIDGRWVEVSRPTGLSWRVNWMRLRPATEREHHQLRALGRLHQQQRRGMP</sequence>
<reference evidence="2" key="1">
    <citation type="journal article" date="2014" name="Int. J. Syst. Evol. Microbiol.">
        <title>Complete genome sequence of Corynebacterium casei LMG S-19264T (=DSM 44701T), isolated from a smear-ripened cheese.</title>
        <authorList>
            <consortium name="US DOE Joint Genome Institute (JGI-PGF)"/>
            <person name="Walter F."/>
            <person name="Albersmeier A."/>
            <person name="Kalinowski J."/>
            <person name="Ruckert C."/>
        </authorList>
    </citation>
    <scope>NUCLEOTIDE SEQUENCE</scope>
    <source>
        <strain evidence="2">JCM 5016</strain>
    </source>
</reference>
<proteinExistence type="predicted"/>
<protein>
    <submittedName>
        <fullName evidence="2">Uncharacterized protein</fullName>
    </submittedName>
</protein>
<evidence type="ECO:0000313" key="2">
    <source>
        <dbReference type="EMBL" id="GHA13578.1"/>
    </source>
</evidence>
<reference evidence="2" key="2">
    <citation type="submission" date="2020-09" db="EMBL/GenBank/DDBJ databases">
        <authorList>
            <person name="Sun Q."/>
            <person name="Ohkuma M."/>
        </authorList>
    </citation>
    <scope>NUCLEOTIDE SEQUENCE</scope>
    <source>
        <strain evidence="2">JCM 5016</strain>
    </source>
</reference>
<name>A0A918RYF1_9ACTN</name>
<evidence type="ECO:0000256" key="1">
    <source>
        <dbReference type="SAM" id="MobiDB-lite"/>
    </source>
</evidence>
<organism evidence="2 3">
    <name type="scientific">Streptomyces echinoruber</name>
    <dbReference type="NCBI Taxonomy" id="68898"/>
    <lineage>
        <taxon>Bacteria</taxon>
        <taxon>Bacillati</taxon>
        <taxon>Actinomycetota</taxon>
        <taxon>Actinomycetes</taxon>
        <taxon>Kitasatosporales</taxon>
        <taxon>Streptomycetaceae</taxon>
        <taxon>Streptomyces</taxon>
    </lineage>
</organism>
<dbReference type="AlphaFoldDB" id="A0A918RYF1"/>
<keyword evidence="3" id="KW-1185">Reference proteome</keyword>
<feature type="region of interest" description="Disordered" evidence="1">
    <location>
        <begin position="79"/>
        <end position="100"/>
    </location>
</feature>
<accession>A0A918RYF1</accession>
<feature type="region of interest" description="Disordered" evidence="1">
    <location>
        <begin position="1"/>
        <end position="30"/>
    </location>
</feature>
<comment type="caution">
    <text evidence="2">The sequence shown here is derived from an EMBL/GenBank/DDBJ whole genome shotgun (WGS) entry which is preliminary data.</text>
</comment>
<gene>
    <name evidence="2" type="ORF">GCM10010389_60520</name>
</gene>
<dbReference type="Proteomes" id="UP000623010">
    <property type="component" value="Unassembled WGS sequence"/>
</dbReference>